<sequence length="87" mass="9867">MRPGGRRAAIKDCVPPVTLIVVNRPIIMKAMAAASRRRMKRQFRPHKQPVHLPCRLPPHSRPRAPYPQLQPLASIKFGLHTNKMAGF</sequence>
<gene>
    <name evidence="2" type="ORF">EVAR_9082_1</name>
</gene>
<proteinExistence type="predicted"/>
<name>A0A4C1TW63_EUMVA</name>
<protein>
    <submittedName>
        <fullName evidence="2">Uncharacterized protein</fullName>
    </submittedName>
</protein>
<feature type="compositionally biased region" description="Basic residues" evidence="1">
    <location>
        <begin position="38"/>
        <end position="49"/>
    </location>
</feature>
<keyword evidence="3" id="KW-1185">Reference proteome</keyword>
<reference evidence="2 3" key="1">
    <citation type="journal article" date="2019" name="Commun. Biol.">
        <title>The bagworm genome reveals a unique fibroin gene that provides high tensile strength.</title>
        <authorList>
            <person name="Kono N."/>
            <person name="Nakamura H."/>
            <person name="Ohtoshi R."/>
            <person name="Tomita M."/>
            <person name="Numata K."/>
            <person name="Arakawa K."/>
        </authorList>
    </citation>
    <scope>NUCLEOTIDE SEQUENCE [LARGE SCALE GENOMIC DNA]</scope>
</reference>
<dbReference type="Proteomes" id="UP000299102">
    <property type="component" value="Unassembled WGS sequence"/>
</dbReference>
<evidence type="ECO:0000256" key="1">
    <source>
        <dbReference type="SAM" id="MobiDB-lite"/>
    </source>
</evidence>
<organism evidence="2 3">
    <name type="scientific">Eumeta variegata</name>
    <name type="common">Bagworm moth</name>
    <name type="synonym">Eumeta japonica</name>
    <dbReference type="NCBI Taxonomy" id="151549"/>
    <lineage>
        <taxon>Eukaryota</taxon>
        <taxon>Metazoa</taxon>
        <taxon>Ecdysozoa</taxon>
        <taxon>Arthropoda</taxon>
        <taxon>Hexapoda</taxon>
        <taxon>Insecta</taxon>
        <taxon>Pterygota</taxon>
        <taxon>Neoptera</taxon>
        <taxon>Endopterygota</taxon>
        <taxon>Lepidoptera</taxon>
        <taxon>Glossata</taxon>
        <taxon>Ditrysia</taxon>
        <taxon>Tineoidea</taxon>
        <taxon>Psychidae</taxon>
        <taxon>Oiketicinae</taxon>
        <taxon>Eumeta</taxon>
    </lineage>
</organism>
<dbReference type="EMBL" id="BGZK01000094">
    <property type="protein sequence ID" value="GBP18240.1"/>
    <property type="molecule type" value="Genomic_DNA"/>
</dbReference>
<dbReference type="AlphaFoldDB" id="A0A4C1TW63"/>
<feature type="region of interest" description="Disordered" evidence="1">
    <location>
        <begin position="38"/>
        <end position="67"/>
    </location>
</feature>
<accession>A0A4C1TW63</accession>
<evidence type="ECO:0000313" key="3">
    <source>
        <dbReference type="Proteomes" id="UP000299102"/>
    </source>
</evidence>
<comment type="caution">
    <text evidence="2">The sequence shown here is derived from an EMBL/GenBank/DDBJ whole genome shotgun (WGS) entry which is preliminary data.</text>
</comment>
<evidence type="ECO:0000313" key="2">
    <source>
        <dbReference type="EMBL" id="GBP18240.1"/>
    </source>
</evidence>